<dbReference type="GO" id="GO:0006412">
    <property type="term" value="P:translation"/>
    <property type="evidence" value="ECO:0007669"/>
    <property type="project" value="UniProtKB-UniRule"/>
</dbReference>
<dbReference type="PANTHER" id="PTHR11229:SF16">
    <property type="entry name" value="LARGE RIBOSOMAL SUBUNIT PROTEIN UL3C"/>
    <property type="match status" value="1"/>
</dbReference>
<proteinExistence type="inferred from homology"/>
<dbReference type="HAMAP" id="MF_01325_B">
    <property type="entry name" value="Ribosomal_uL3_B"/>
    <property type="match status" value="1"/>
</dbReference>
<sequence>MVGLIGKKVGMTQVFDDSGQLIPVTVLKVEPNVVVAHRTVDRDGYSAVVLGANPQKESRMTKPVLGQFAEGIPSMRDLYEFRDFGRECAVGDALGLDVMQDVGYVDVTGTTKGKGFQGVMKRHNFGGGRKTHGSKFHRANGSTGMAAYPAKVIKGTKMAGRMGGERSTVLSLRVVKIDQENQLILVRGAVPGRKNAVVRIRPAVKRPMIG</sequence>
<protein>
    <recommendedName>
        <fullName evidence="6 7">Large ribosomal subunit protein uL3</fullName>
    </recommendedName>
</protein>
<organism evidence="8 9">
    <name type="scientific">Alkalispirochaeta americana</name>
    <dbReference type="NCBI Taxonomy" id="159291"/>
    <lineage>
        <taxon>Bacteria</taxon>
        <taxon>Pseudomonadati</taxon>
        <taxon>Spirochaetota</taxon>
        <taxon>Spirochaetia</taxon>
        <taxon>Spirochaetales</taxon>
        <taxon>Spirochaetaceae</taxon>
        <taxon>Alkalispirochaeta</taxon>
    </lineage>
</organism>
<name>A0A1N6NGU1_9SPIO</name>
<gene>
    <name evidence="7" type="primary">rplC</name>
    <name evidence="8" type="ORF">SAMN05920897_101252</name>
</gene>
<dbReference type="NCBIfam" id="TIGR03625">
    <property type="entry name" value="L3_bact"/>
    <property type="match status" value="1"/>
</dbReference>
<keyword evidence="3 7" id="KW-0694">RNA-binding</keyword>
<evidence type="ECO:0000256" key="7">
    <source>
        <dbReference type="HAMAP-Rule" id="MF_01325"/>
    </source>
</evidence>
<comment type="function">
    <text evidence="7">One of the primary rRNA binding proteins, it binds directly near the 3'-end of the 23S rRNA, where it nucleates assembly of the 50S subunit.</text>
</comment>
<evidence type="ECO:0000256" key="3">
    <source>
        <dbReference type="ARBA" id="ARBA00022884"/>
    </source>
</evidence>
<dbReference type="InterPro" id="IPR009000">
    <property type="entry name" value="Transl_B-barrel_sf"/>
</dbReference>
<keyword evidence="5 7" id="KW-0687">Ribonucleoprotein</keyword>
<comment type="similarity">
    <text evidence="1 7">Belongs to the universal ribosomal protein uL3 family.</text>
</comment>
<dbReference type="InterPro" id="IPR019927">
    <property type="entry name" value="Ribosomal_uL3_bac/org-type"/>
</dbReference>
<dbReference type="RefSeq" id="WP_076487467.1">
    <property type="nucleotide sequence ID" value="NZ_FTMS01000001.1"/>
</dbReference>
<dbReference type="PANTHER" id="PTHR11229">
    <property type="entry name" value="50S RIBOSOMAL PROTEIN L3"/>
    <property type="match status" value="1"/>
</dbReference>
<dbReference type="Pfam" id="PF00297">
    <property type="entry name" value="Ribosomal_L3"/>
    <property type="match status" value="1"/>
</dbReference>
<keyword evidence="2 7" id="KW-0699">rRNA-binding</keyword>
<evidence type="ECO:0000256" key="6">
    <source>
        <dbReference type="ARBA" id="ARBA00035243"/>
    </source>
</evidence>
<dbReference type="GO" id="GO:0019843">
    <property type="term" value="F:rRNA binding"/>
    <property type="evidence" value="ECO:0007669"/>
    <property type="project" value="UniProtKB-UniRule"/>
</dbReference>
<comment type="subunit">
    <text evidence="7">Part of the 50S ribosomal subunit. Forms a cluster with proteins L14 and L19.</text>
</comment>
<accession>A0A1N6NGU1</accession>
<dbReference type="FunFam" id="2.40.30.10:FF:000004">
    <property type="entry name" value="50S ribosomal protein L3"/>
    <property type="match status" value="1"/>
</dbReference>
<dbReference type="InterPro" id="IPR000597">
    <property type="entry name" value="Ribosomal_uL3"/>
</dbReference>
<evidence type="ECO:0000313" key="9">
    <source>
        <dbReference type="Proteomes" id="UP000186400"/>
    </source>
</evidence>
<evidence type="ECO:0000256" key="1">
    <source>
        <dbReference type="ARBA" id="ARBA00006540"/>
    </source>
</evidence>
<keyword evidence="4 7" id="KW-0689">Ribosomal protein</keyword>
<dbReference type="AlphaFoldDB" id="A0A1N6NGU1"/>
<evidence type="ECO:0000313" key="8">
    <source>
        <dbReference type="EMBL" id="SIP91299.1"/>
    </source>
</evidence>
<evidence type="ECO:0000256" key="4">
    <source>
        <dbReference type="ARBA" id="ARBA00022980"/>
    </source>
</evidence>
<dbReference type="EMBL" id="FTMS01000001">
    <property type="protein sequence ID" value="SIP91299.1"/>
    <property type="molecule type" value="Genomic_DNA"/>
</dbReference>
<evidence type="ECO:0000256" key="5">
    <source>
        <dbReference type="ARBA" id="ARBA00023274"/>
    </source>
</evidence>
<dbReference type="SUPFAM" id="SSF50447">
    <property type="entry name" value="Translation proteins"/>
    <property type="match status" value="1"/>
</dbReference>
<reference evidence="8 9" key="1">
    <citation type="submission" date="2017-01" db="EMBL/GenBank/DDBJ databases">
        <authorList>
            <person name="Mah S.A."/>
            <person name="Swanson W.J."/>
            <person name="Moy G.W."/>
            <person name="Vacquier V.D."/>
        </authorList>
    </citation>
    <scope>NUCLEOTIDE SEQUENCE [LARGE SCALE GENOMIC DNA]</scope>
    <source>
        <strain evidence="8 9">ASpG1</strain>
    </source>
</reference>
<dbReference type="GO" id="GO:0003735">
    <property type="term" value="F:structural constituent of ribosome"/>
    <property type="evidence" value="ECO:0007669"/>
    <property type="project" value="UniProtKB-UniRule"/>
</dbReference>
<dbReference type="Proteomes" id="UP000186400">
    <property type="component" value="Unassembled WGS sequence"/>
</dbReference>
<dbReference type="GO" id="GO:0022625">
    <property type="term" value="C:cytosolic large ribosomal subunit"/>
    <property type="evidence" value="ECO:0007669"/>
    <property type="project" value="TreeGrafter"/>
</dbReference>
<dbReference type="OrthoDB" id="9806135at2"/>
<dbReference type="Gene3D" id="2.40.30.10">
    <property type="entry name" value="Translation factors"/>
    <property type="match status" value="2"/>
</dbReference>
<evidence type="ECO:0000256" key="2">
    <source>
        <dbReference type="ARBA" id="ARBA00022730"/>
    </source>
</evidence>
<dbReference type="STRING" id="159291.SAMN05920897_101252"/>
<keyword evidence="9" id="KW-1185">Reference proteome</keyword>